<evidence type="ECO:0000259" key="9">
    <source>
        <dbReference type="PROSITE" id="PS50112"/>
    </source>
</evidence>
<dbReference type="EMBL" id="AP018227">
    <property type="protein sequence ID" value="BAY87249.1"/>
    <property type="molecule type" value="Genomic_DNA"/>
</dbReference>
<proteinExistence type="predicted"/>
<dbReference type="InterPro" id="IPR000700">
    <property type="entry name" value="PAS-assoc_C"/>
</dbReference>
<evidence type="ECO:0000256" key="2">
    <source>
        <dbReference type="ARBA" id="ARBA00012438"/>
    </source>
</evidence>
<dbReference type="CDD" id="cd00130">
    <property type="entry name" value="PAS"/>
    <property type="match status" value="3"/>
</dbReference>
<dbReference type="EC" id="2.7.13.3" evidence="2"/>
<dbReference type="InterPro" id="IPR036097">
    <property type="entry name" value="HisK_dim/P_sf"/>
</dbReference>
<dbReference type="InterPro" id="IPR001610">
    <property type="entry name" value="PAC"/>
</dbReference>
<evidence type="ECO:0000256" key="5">
    <source>
        <dbReference type="ARBA" id="ARBA00022777"/>
    </source>
</evidence>
<dbReference type="InterPro" id="IPR003594">
    <property type="entry name" value="HATPase_dom"/>
</dbReference>
<feature type="domain" description="Histidine kinase" evidence="8">
    <location>
        <begin position="1018"/>
        <end position="1273"/>
    </location>
</feature>
<keyword evidence="5 11" id="KW-0418">Kinase</keyword>
<evidence type="ECO:0000313" key="11">
    <source>
        <dbReference type="EMBL" id="BAY87249.1"/>
    </source>
</evidence>
<dbReference type="Pfam" id="PF01590">
    <property type="entry name" value="GAF"/>
    <property type="match status" value="1"/>
</dbReference>
<dbReference type="Pfam" id="PF08448">
    <property type="entry name" value="PAS_4"/>
    <property type="match status" value="2"/>
</dbReference>
<keyword evidence="6" id="KW-0902">Two-component regulatory system</keyword>
<reference evidence="11 12" key="1">
    <citation type="submission" date="2017-06" db="EMBL/GenBank/DDBJ databases">
        <title>Genome sequencing of cyanobaciteial culture collection at National Institute for Environmental Studies (NIES).</title>
        <authorList>
            <person name="Hirose Y."/>
            <person name="Shimura Y."/>
            <person name="Fujisawa T."/>
            <person name="Nakamura Y."/>
            <person name="Kawachi M."/>
        </authorList>
    </citation>
    <scope>NUCLEOTIDE SEQUENCE [LARGE SCALE GENOMIC DNA]</scope>
    <source>
        <strain evidence="11 12">NIES-267</strain>
    </source>
</reference>
<dbReference type="Pfam" id="PF13426">
    <property type="entry name" value="PAS_9"/>
    <property type="match status" value="2"/>
</dbReference>
<protein>
    <recommendedName>
        <fullName evidence="2">histidine kinase</fullName>
        <ecNumber evidence="2">2.7.13.3</ecNumber>
    </recommendedName>
</protein>
<evidence type="ECO:0000256" key="6">
    <source>
        <dbReference type="ARBA" id="ARBA00023012"/>
    </source>
</evidence>
<keyword evidence="4" id="KW-0808">Transferase</keyword>
<comment type="catalytic activity">
    <reaction evidence="1">
        <text>ATP + protein L-histidine = ADP + protein N-phospho-L-histidine.</text>
        <dbReference type="EC" id="2.7.13.3"/>
    </reaction>
</comment>
<accession>A0A1Z4M187</accession>
<dbReference type="InterPro" id="IPR029016">
    <property type="entry name" value="GAF-like_dom_sf"/>
</dbReference>
<dbReference type="InterPro" id="IPR000014">
    <property type="entry name" value="PAS"/>
</dbReference>
<dbReference type="PANTHER" id="PTHR43304">
    <property type="entry name" value="PHYTOCHROME-LIKE PROTEIN CPH1"/>
    <property type="match status" value="1"/>
</dbReference>
<dbReference type="PROSITE" id="PS50113">
    <property type="entry name" value="PAC"/>
    <property type="match status" value="4"/>
</dbReference>
<dbReference type="SUPFAM" id="SSF55785">
    <property type="entry name" value="PYP-like sensor domain (PAS domain)"/>
    <property type="match status" value="6"/>
</dbReference>
<feature type="coiled-coil region" evidence="7">
    <location>
        <begin position="716"/>
        <end position="743"/>
    </location>
</feature>
<dbReference type="OrthoDB" id="9773246at2"/>
<dbReference type="SUPFAM" id="SSF55874">
    <property type="entry name" value="ATPase domain of HSP90 chaperone/DNA topoisomerase II/histidine kinase"/>
    <property type="match status" value="1"/>
</dbReference>
<dbReference type="SMART" id="SM00091">
    <property type="entry name" value="PAS"/>
    <property type="match status" value="6"/>
</dbReference>
<feature type="domain" description="PAC" evidence="10">
    <location>
        <begin position="812"/>
        <end position="863"/>
    </location>
</feature>
<feature type="domain" description="PAS" evidence="9">
    <location>
        <begin position="19"/>
        <end position="89"/>
    </location>
</feature>
<evidence type="ECO:0000256" key="4">
    <source>
        <dbReference type="ARBA" id="ARBA00022679"/>
    </source>
</evidence>
<feature type="coiled-coil region" evidence="7">
    <location>
        <begin position="975"/>
        <end position="1009"/>
    </location>
</feature>
<dbReference type="Gene3D" id="1.10.287.130">
    <property type="match status" value="1"/>
</dbReference>
<dbReference type="InterPro" id="IPR004358">
    <property type="entry name" value="Sig_transdc_His_kin-like_C"/>
</dbReference>
<dbReference type="NCBIfam" id="TIGR00229">
    <property type="entry name" value="sensory_box"/>
    <property type="match status" value="4"/>
</dbReference>
<dbReference type="AlphaFoldDB" id="A0A1Z4M187"/>
<dbReference type="SMART" id="SM00388">
    <property type="entry name" value="HisKA"/>
    <property type="match status" value="1"/>
</dbReference>
<name>A0A1Z4M187_9CYAN</name>
<dbReference type="Proteomes" id="UP000218418">
    <property type="component" value="Chromosome"/>
</dbReference>
<organism evidence="11 12">
    <name type="scientific">Calothrix parasitica NIES-267</name>
    <dbReference type="NCBI Taxonomy" id="1973488"/>
    <lineage>
        <taxon>Bacteria</taxon>
        <taxon>Bacillati</taxon>
        <taxon>Cyanobacteriota</taxon>
        <taxon>Cyanophyceae</taxon>
        <taxon>Nostocales</taxon>
        <taxon>Calotrichaceae</taxon>
        <taxon>Calothrix</taxon>
    </lineage>
</organism>
<dbReference type="PROSITE" id="PS50109">
    <property type="entry name" value="HIS_KIN"/>
    <property type="match status" value="1"/>
</dbReference>
<dbReference type="InterPro" id="IPR005467">
    <property type="entry name" value="His_kinase_dom"/>
</dbReference>
<dbReference type="SMART" id="SM00086">
    <property type="entry name" value="PAC"/>
    <property type="match status" value="4"/>
</dbReference>
<dbReference type="PRINTS" id="PR00344">
    <property type="entry name" value="BCTRLSENSOR"/>
</dbReference>
<feature type="domain" description="PAS" evidence="9">
    <location>
        <begin position="751"/>
        <end position="799"/>
    </location>
</feature>
<keyword evidence="7" id="KW-0175">Coiled coil</keyword>
<evidence type="ECO:0000259" key="8">
    <source>
        <dbReference type="PROSITE" id="PS50109"/>
    </source>
</evidence>
<dbReference type="InterPro" id="IPR003661">
    <property type="entry name" value="HisK_dim/P_dom"/>
</dbReference>
<dbReference type="Gene3D" id="3.30.565.10">
    <property type="entry name" value="Histidine kinase-like ATPase, C-terminal domain"/>
    <property type="match status" value="1"/>
</dbReference>
<evidence type="ECO:0000256" key="1">
    <source>
        <dbReference type="ARBA" id="ARBA00000085"/>
    </source>
</evidence>
<dbReference type="InterPro" id="IPR036890">
    <property type="entry name" value="HATPase_C_sf"/>
</dbReference>
<dbReference type="InterPro" id="IPR052162">
    <property type="entry name" value="Sensor_kinase/Photoreceptor"/>
</dbReference>
<dbReference type="Gene3D" id="3.30.450.40">
    <property type="match status" value="1"/>
</dbReference>
<keyword evidence="3" id="KW-0597">Phosphoprotein</keyword>
<dbReference type="Pfam" id="PF08447">
    <property type="entry name" value="PAS_3"/>
    <property type="match status" value="2"/>
</dbReference>
<dbReference type="Gene3D" id="3.30.450.20">
    <property type="entry name" value="PAS domain"/>
    <property type="match status" value="6"/>
</dbReference>
<dbReference type="SUPFAM" id="SSF55781">
    <property type="entry name" value="GAF domain-like"/>
    <property type="match status" value="1"/>
</dbReference>
<dbReference type="CDD" id="cd00082">
    <property type="entry name" value="HisKA"/>
    <property type="match status" value="1"/>
</dbReference>
<evidence type="ECO:0000256" key="3">
    <source>
        <dbReference type="ARBA" id="ARBA00022553"/>
    </source>
</evidence>
<dbReference type="SUPFAM" id="SSF47384">
    <property type="entry name" value="Homodimeric domain of signal transducing histidine kinase"/>
    <property type="match status" value="1"/>
</dbReference>
<dbReference type="InterPro" id="IPR013655">
    <property type="entry name" value="PAS_fold_3"/>
</dbReference>
<evidence type="ECO:0000313" key="12">
    <source>
        <dbReference type="Proteomes" id="UP000218418"/>
    </source>
</evidence>
<dbReference type="InterPro" id="IPR035965">
    <property type="entry name" value="PAS-like_dom_sf"/>
</dbReference>
<dbReference type="InterPro" id="IPR013656">
    <property type="entry name" value="PAS_4"/>
</dbReference>
<feature type="domain" description="PAS" evidence="9">
    <location>
        <begin position="581"/>
        <end position="639"/>
    </location>
</feature>
<gene>
    <name evidence="11" type="ORF">NIES267_67680</name>
</gene>
<dbReference type="GO" id="GO:0000155">
    <property type="term" value="F:phosphorelay sensor kinase activity"/>
    <property type="evidence" value="ECO:0007669"/>
    <property type="project" value="InterPro"/>
</dbReference>
<sequence length="1276" mass="145814">MTEPMNPCAALENAENYLSQSFLLGIINSVSYPIFVKNRQHQWIFINNAFCQLTGYDSEELIGKSDYDFFSNKEAEIFRETDELIFSSGVSNNSEGYFSDAEGKVYFSLIHKNLFNDESGNQFLICSFKEIRASGNKPRQEKINSISLNVLNAINNLLSFKDFDESLNVVLDNLGSATNVEQVSIIAVNDSQNWKWSNNNLKIEIKIELDIFPQWYEILSRGEIITGSVNDFPESEREILNAANIRSTLIIPIQVKNNFWGYIRFDNCQKDYSWLDSEKSILQAAAVTLGTAIYHYQQQEKLVKSKDFLQLVVDSIPQIIFWKDCNSVFLGCNQKLADIWGLSSVEEIVGKTDNDVSTPQEKSEWYREWDKRVIESGVPELHIIEKKQQANGKQKWLDTNKIPLLDEENNVVGVLATIEDITERKQVEEALGQKEEFLRTIYDGVELGIVVYEVTEDNTFHYFGINKATELFSGYKNQQIVGKTPCEVFGKEFGEVIEKRNLDCLLNKESVYFEETVKIIDKEIFLLTTLTPLLDERGGVYRIIGTSTDITAQKQAETTLRESEKKFHQLSTNVPGMLYKFQMHSDGSLSFPYVSPGSYELLGIAAEEIQGEFNALISMIHPEDYKTFEKLLKNSAETFEAFYWEGRLIQSSENIQWVKSESRPEKQSDGSIIWDGFLSDITHLKKTKKALQKAYGEMESLVLKRTKELTKTNKVLKAEIEERKNTEAILRETEAKLQKLAANVPGILYQFEVNLDGSISFPYVSPGCYEIYGLQPEQIEADADYIFSMTHPEDLKAFRYSYISSAKNLKPWEHEGRIVLTSGEVKWIKSHSRPEKLENGTILYHGFILDITERKQAEKALLRSNAMLEAQQEAAIDGILFVDENQNILSYNQHFVELWQIPESVIETRDEQQFLTSMIEQFTNVGEFVNDVEKSVRDEIDVGDGRTFERYCAPVNSVEGEYFGRVWYFRDITERKQAEAKLRQQTQELENALQKLQSAQVQLIQSEKMSSLGQLVAGIAHEINNPVNFIDANLTYAQEYFDDLLKLIKIYQNNSLENLQAEAFIQEIEFDYLQEDLPNIISSMKTGAKRIGNIVLSLRTFSRLDEAEFKIIDIHESIESTLMILQNSFESKPERAAIVVTKEFNELPLVECFAGKLNQVFLNILNNAIYALEEAIKHHKFLGNEYPHIRISTKLIQQNTVQISIADNGCGIPDNNLNKLFDPFFTTKPIGQGTGLGLSISYQIIVEHHKGQLNCISTVGKGTEFQIQVPVKGTIR</sequence>
<feature type="domain" description="PAC" evidence="10">
    <location>
        <begin position="511"/>
        <end position="562"/>
    </location>
</feature>
<evidence type="ECO:0000259" key="10">
    <source>
        <dbReference type="PROSITE" id="PS50113"/>
    </source>
</evidence>
<feature type="domain" description="PAC" evidence="10">
    <location>
        <begin position="377"/>
        <end position="433"/>
    </location>
</feature>
<dbReference type="PROSITE" id="PS50112">
    <property type="entry name" value="PAS"/>
    <property type="match status" value="3"/>
</dbReference>
<evidence type="ECO:0000256" key="7">
    <source>
        <dbReference type="SAM" id="Coils"/>
    </source>
</evidence>
<dbReference type="SMART" id="SM00387">
    <property type="entry name" value="HATPase_c"/>
    <property type="match status" value="1"/>
</dbReference>
<dbReference type="SMART" id="SM00065">
    <property type="entry name" value="GAF"/>
    <property type="match status" value="1"/>
</dbReference>
<dbReference type="PANTHER" id="PTHR43304:SF1">
    <property type="entry name" value="PAC DOMAIN-CONTAINING PROTEIN"/>
    <property type="match status" value="1"/>
</dbReference>
<keyword evidence="12" id="KW-1185">Reference proteome</keyword>
<dbReference type="Pfam" id="PF02518">
    <property type="entry name" value="HATPase_c"/>
    <property type="match status" value="1"/>
</dbReference>
<feature type="domain" description="PAC" evidence="10">
    <location>
        <begin position="930"/>
        <end position="984"/>
    </location>
</feature>
<dbReference type="InterPro" id="IPR003018">
    <property type="entry name" value="GAF"/>
</dbReference>